<name>A0A0D2HCD9_9EURO</name>
<dbReference type="VEuPathDB" id="FungiDB:Z520_05141"/>
<dbReference type="GeneID" id="27710887"/>
<dbReference type="Proteomes" id="UP000053411">
    <property type="component" value="Unassembled WGS sequence"/>
</dbReference>
<feature type="compositionally biased region" description="Basic and acidic residues" evidence="1">
    <location>
        <begin position="1"/>
        <end position="14"/>
    </location>
</feature>
<feature type="compositionally biased region" description="Polar residues" evidence="1">
    <location>
        <begin position="71"/>
        <end position="92"/>
    </location>
</feature>
<sequence length="595" mass="66489">MGDIAPKKGKENRIPSRPRARHHAPSVRRPKVSVTFINCDNKSWRSTGHQSQVALSHAALVSHSRRKTHGFGQTNPLPTKHNSTWVPDSTSKTADEGDNDDEVALASADKKWKVWTPQSVRQRHERRTHNKGEHKSADLFETAFVVACRVLGSSDPFDVAALPLSPRDSHLIQLAHSFGLFLGGSATPDKLVARDIADSWVSDFQLSLSNKSLLHALIALGASICAGGSSEKNDFYLAYAAKHKLVAISSLRDISTERLRSYRTLILIRLLVACEFYNEDIAAADVHQKALHHLFGDMTKASGISHLSTGASDIWTAGIRGHRTRAREGDHDPGPWRQCFSAAAFRLVREYASASDSILLDSDSIDSSLRFNVKILAIVQRIRDITLINDAAKQSRWNAENRDVEHEIKQWLHFYRVETSKLLNNVAVDHAEVLSTTNLASGFAGYHALSCAMALALRCQWLLISQISSVAPIQLRYWDMNANATQERLLKAIQICEKGSIKQEQENVWFYVLFVHAIFSQYLMQINTFVAVKEKGSPAAATYGDARGEALERLKRQKLRRGLRGVSETKEILAGFWPHKCYTDARFSEVWQVLS</sequence>
<evidence type="ECO:0000256" key="1">
    <source>
        <dbReference type="SAM" id="MobiDB-lite"/>
    </source>
</evidence>
<feature type="region of interest" description="Disordered" evidence="1">
    <location>
        <begin position="64"/>
        <end position="99"/>
    </location>
</feature>
<dbReference type="RefSeq" id="XP_016633688.1">
    <property type="nucleotide sequence ID" value="XM_016775645.1"/>
</dbReference>
<reference evidence="2 3" key="1">
    <citation type="submission" date="2015-01" db="EMBL/GenBank/DDBJ databases">
        <title>The Genome Sequence of Fonsecaea multimorphosa CBS 102226.</title>
        <authorList>
            <consortium name="The Broad Institute Genomics Platform"/>
            <person name="Cuomo C."/>
            <person name="de Hoog S."/>
            <person name="Gorbushina A."/>
            <person name="Stielow B."/>
            <person name="Teixiera M."/>
            <person name="Abouelleil A."/>
            <person name="Chapman S.B."/>
            <person name="Priest M."/>
            <person name="Young S.K."/>
            <person name="Wortman J."/>
            <person name="Nusbaum C."/>
            <person name="Birren B."/>
        </authorList>
    </citation>
    <scope>NUCLEOTIDE SEQUENCE [LARGE SCALE GENOMIC DNA]</scope>
    <source>
        <strain evidence="2 3">CBS 102226</strain>
    </source>
</reference>
<gene>
    <name evidence="2" type="ORF">Z520_05141</name>
</gene>
<organism evidence="2 3">
    <name type="scientific">Fonsecaea multimorphosa CBS 102226</name>
    <dbReference type="NCBI Taxonomy" id="1442371"/>
    <lineage>
        <taxon>Eukaryota</taxon>
        <taxon>Fungi</taxon>
        <taxon>Dikarya</taxon>
        <taxon>Ascomycota</taxon>
        <taxon>Pezizomycotina</taxon>
        <taxon>Eurotiomycetes</taxon>
        <taxon>Chaetothyriomycetidae</taxon>
        <taxon>Chaetothyriales</taxon>
        <taxon>Herpotrichiellaceae</taxon>
        <taxon>Fonsecaea</taxon>
    </lineage>
</organism>
<feature type="region of interest" description="Disordered" evidence="1">
    <location>
        <begin position="1"/>
        <end position="29"/>
    </location>
</feature>
<dbReference type="AlphaFoldDB" id="A0A0D2HCD9"/>
<dbReference type="EMBL" id="KN848069">
    <property type="protein sequence ID" value="KIX99565.1"/>
    <property type="molecule type" value="Genomic_DNA"/>
</dbReference>
<keyword evidence="3" id="KW-1185">Reference proteome</keyword>
<dbReference type="OrthoDB" id="4128556at2759"/>
<feature type="compositionally biased region" description="Basic residues" evidence="1">
    <location>
        <begin position="16"/>
        <end position="29"/>
    </location>
</feature>
<proteinExistence type="predicted"/>
<evidence type="ECO:0000313" key="2">
    <source>
        <dbReference type="EMBL" id="KIX99565.1"/>
    </source>
</evidence>
<protein>
    <recommendedName>
        <fullName evidence="4">Transcription factor domain-containing protein</fullName>
    </recommendedName>
</protein>
<accession>A0A0D2HCD9</accession>
<evidence type="ECO:0000313" key="3">
    <source>
        <dbReference type="Proteomes" id="UP000053411"/>
    </source>
</evidence>
<evidence type="ECO:0008006" key="4">
    <source>
        <dbReference type="Google" id="ProtNLM"/>
    </source>
</evidence>